<evidence type="ECO:0000313" key="1">
    <source>
        <dbReference type="EMBL" id="PRP73931.1"/>
    </source>
</evidence>
<dbReference type="AlphaFoldDB" id="A0A2P6MQF0"/>
<sequence>MSDSISSPPLKKSRSQGELNADESKVIAVVFDCGGVLVGDMGWNLIEQRTKEEKIPDLKKSIRSTWDEMKVTNKLDEDYFWSRISEASGITSQDVSELRGEIRKNIKLNPHTLALVDRLKKAGIILGILSNHTTFWFEYIAERYNFYDYFEAPLVLASSEIGQAKPNHESYAITYDKLVAKHPNIKPGQIAFIDDKKANTDAAEKFGFRGINWNGTNEGVETLEDKLKQLIPSFSS</sequence>
<dbReference type="GO" id="GO:0016787">
    <property type="term" value="F:hydrolase activity"/>
    <property type="evidence" value="ECO:0007669"/>
    <property type="project" value="UniProtKB-KW"/>
</dbReference>
<keyword evidence="2" id="KW-1185">Reference proteome</keyword>
<dbReference type="Gene3D" id="3.40.50.1000">
    <property type="entry name" value="HAD superfamily/HAD-like"/>
    <property type="match status" value="1"/>
</dbReference>
<reference evidence="1 2" key="1">
    <citation type="journal article" date="2018" name="Genome Biol. Evol.">
        <title>Multiple Roots of Fruiting Body Formation in Amoebozoa.</title>
        <authorList>
            <person name="Hillmann F."/>
            <person name="Forbes G."/>
            <person name="Novohradska S."/>
            <person name="Ferling I."/>
            <person name="Riege K."/>
            <person name="Groth M."/>
            <person name="Westermann M."/>
            <person name="Marz M."/>
            <person name="Spaller T."/>
            <person name="Winckler T."/>
            <person name="Schaap P."/>
            <person name="Glockner G."/>
        </authorList>
    </citation>
    <scope>NUCLEOTIDE SEQUENCE [LARGE SCALE GENOMIC DNA]</scope>
    <source>
        <strain evidence="1 2">Jena</strain>
    </source>
</reference>
<gene>
    <name evidence="1" type="ORF">PROFUN_08124</name>
</gene>
<dbReference type="PANTHER" id="PTHR43611:SF3">
    <property type="entry name" value="FLAVIN MONONUCLEOTIDE HYDROLASE 1, CHLOROPLATIC"/>
    <property type="match status" value="1"/>
</dbReference>
<dbReference type="SUPFAM" id="SSF56784">
    <property type="entry name" value="HAD-like"/>
    <property type="match status" value="1"/>
</dbReference>
<keyword evidence="1" id="KW-0378">Hydrolase</keyword>
<protein>
    <submittedName>
        <fullName evidence="1">HAD-superfamily hydrolase, subfamily IA, variant 3</fullName>
    </submittedName>
</protein>
<dbReference type="PANTHER" id="PTHR43611">
    <property type="entry name" value="ALPHA-D-GLUCOSE 1-PHOSPHATE PHOSPHATASE"/>
    <property type="match status" value="1"/>
</dbReference>
<name>A0A2P6MQF0_9EUKA</name>
<accession>A0A2P6MQF0</accession>
<dbReference type="Pfam" id="PF00702">
    <property type="entry name" value="Hydrolase"/>
    <property type="match status" value="1"/>
</dbReference>
<dbReference type="InParanoid" id="A0A2P6MQF0"/>
<dbReference type="InterPro" id="IPR023214">
    <property type="entry name" value="HAD_sf"/>
</dbReference>
<dbReference type="SFLD" id="SFLDG01129">
    <property type="entry name" value="C1.5:_HAD__Beta-PGM__Phosphata"/>
    <property type="match status" value="1"/>
</dbReference>
<organism evidence="1 2">
    <name type="scientific">Planoprotostelium fungivorum</name>
    <dbReference type="NCBI Taxonomy" id="1890364"/>
    <lineage>
        <taxon>Eukaryota</taxon>
        <taxon>Amoebozoa</taxon>
        <taxon>Evosea</taxon>
        <taxon>Variosea</taxon>
        <taxon>Cavosteliida</taxon>
        <taxon>Cavosteliaceae</taxon>
        <taxon>Planoprotostelium</taxon>
    </lineage>
</organism>
<dbReference type="Proteomes" id="UP000241769">
    <property type="component" value="Unassembled WGS sequence"/>
</dbReference>
<dbReference type="EMBL" id="MDYQ01000520">
    <property type="protein sequence ID" value="PRP73931.1"/>
    <property type="molecule type" value="Genomic_DNA"/>
</dbReference>
<evidence type="ECO:0000313" key="2">
    <source>
        <dbReference type="Proteomes" id="UP000241769"/>
    </source>
</evidence>
<comment type="caution">
    <text evidence="1">The sequence shown here is derived from an EMBL/GenBank/DDBJ whole genome shotgun (WGS) entry which is preliminary data.</text>
</comment>
<dbReference type="OrthoDB" id="2012566at2759"/>
<dbReference type="PRINTS" id="PR00413">
    <property type="entry name" value="HADHALOGNASE"/>
</dbReference>
<dbReference type="SFLD" id="SFLDS00003">
    <property type="entry name" value="Haloacid_Dehalogenase"/>
    <property type="match status" value="1"/>
</dbReference>
<dbReference type="InterPro" id="IPR036412">
    <property type="entry name" value="HAD-like_sf"/>
</dbReference>
<dbReference type="InterPro" id="IPR006439">
    <property type="entry name" value="HAD-SF_hydro_IA"/>
</dbReference>
<proteinExistence type="predicted"/>